<dbReference type="SUPFAM" id="SSF56645">
    <property type="entry name" value="Acyl-CoA dehydrogenase NM domain-like"/>
    <property type="match status" value="1"/>
</dbReference>
<keyword evidence="5" id="KW-0560">Oxidoreductase</keyword>
<name>A0A6J7E277_9ZZZZ</name>
<dbReference type="GO" id="GO:0050660">
    <property type="term" value="F:flavin adenine dinucleotide binding"/>
    <property type="evidence" value="ECO:0007669"/>
    <property type="project" value="InterPro"/>
</dbReference>
<dbReference type="PANTHER" id="PTHR43292">
    <property type="entry name" value="ACYL-COA DEHYDROGENASE"/>
    <property type="match status" value="1"/>
</dbReference>
<evidence type="ECO:0000256" key="1">
    <source>
        <dbReference type="ARBA" id="ARBA00001974"/>
    </source>
</evidence>
<proteinExistence type="inferred from homology"/>
<dbReference type="Pfam" id="PF02770">
    <property type="entry name" value="Acyl-CoA_dh_M"/>
    <property type="match status" value="1"/>
</dbReference>
<gene>
    <name evidence="9" type="ORF">UFOPK3381_00962</name>
</gene>
<evidence type="ECO:0000259" key="7">
    <source>
        <dbReference type="Pfam" id="PF02770"/>
    </source>
</evidence>
<evidence type="ECO:0000313" key="9">
    <source>
        <dbReference type="EMBL" id="CAB4873863.1"/>
    </source>
</evidence>
<dbReference type="InterPro" id="IPR006091">
    <property type="entry name" value="Acyl-CoA_Oxase/DH_mid-dom"/>
</dbReference>
<evidence type="ECO:0000259" key="6">
    <source>
        <dbReference type="Pfam" id="PF00441"/>
    </source>
</evidence>
<dbReference type="AlphaFoldDB" id="A0A6J7E277"/>
<dbReference type="Pfam" id="PF02771">
    <property type="entry name" value="Acyl-CoA_dh_N"/>
    <property type="match status" value="1"/>
</dbReference>
<evidence type="ECO:0000256" key="4">
    <source>
        <dbReference type="ARBA" id="ARBA00022827"/>
    </source>
</evidence>
<dbReference type="GO" id="GO:0005886">
    <property type="term" value="C:plasma membrane"/>
    <property type="evidence" value="ECO:0007669"/>
    <property type="project" value="TreeGrafter"/>
</dbReference>
<dbReference type="FunFam" id="2.40.110.10:FF:000011">
    <property type="entry name" value="Acyl-CoA dehydrogenase FadE34"/>
    <property type="match status" value="1"/>
</dbReference>
<feature type="domain" description="Acyl-CoA oxidase/dehydrogenase middle" evidence="7">
    <location>
        <begin position="64"/>
        <end position="154"/>
    </location>
</feature>
<dbReference type="Gene3D" id="1.10.540.10">
    <property type="entry name" value="Acyl-CoA dehydrogenase/oxidase, N-terminal domain"/>
    <property type="match status" value="1"/>
</dbReference>
<sequence>MPWGRGASPVDQLVIDDEFRQAGVTRPVNPIGIGWAGPTIVHAGTEEQQQRWMPRLLSGQDFWCQLFSEPNAGSDLASLQTRAIRDGDEWVITGQKVWTSYAHIASWGILLARTSDEGAPQNGISYFICPMNAPGIDIRPIVDMTGDHAFNEVFLDEIRIPADHLIGEVNEGWRLAKVTLGNERVSLSGEGALWGRGPSANDLVNLAKGESLTALQRESLVKCWSHGEILRLLRIRTLSAVLAGREPGPEASVRKALADDHGQEIMGLAVEFAGVGAMDSSVGPFGLTGNEAQTWRHGFLYAQALTIGGGTSVVQRNIIAERVLQLPKELSA</sequence>
<keyword evidence="3" id="KW-0285">Flavoprotein</keyword>
<protein>
    <submittedName>
        <fullName evidence="9">Unannotated protein</fullName>
    </submittedName>
</protein>
<comment type="similarity">
    <text evidence="2">Belongs to the acyl-CoA dehydrogenase family.</text>
</comment>
<dbReference type="Gene3D" id="1.20.140.10">
    <property type="entry name" value="Butyryl-CoA Dehydrogenase, subunit A, domain 3"/>
    <property type="match status" value="1"/>
</dbReference>
<dbReference type="PANTHER" id="PTHR43292:SF4">
    <property type="entry name" value="ACYL-COA DEHYDROGENASE FADE34"/>
    <property type="match status" value="1"/>
</dbReference>
<dbReference type="InterPro" id="IPR046373">
    <property type="entry name" value="Acyl-CoA_Oxase/DH_mid-dom_sf"/>
</dbReference>
<comment type="cofactor">
    <cofactor evidence="1">
        <name>FAD</name>
        <dbReference type="ChEBI" id="CHEBI:57692"/>
    </cofactor>
</comment>
<evidence type="ECO:0000256" key="2">
    <source>
        <dbReference type="ARBA" id="ARBA00009347"/>
    </source>
</evidence>
<dbReference type="GO" id="GO:0016627">
    <property type="term" value="F:oxidoreductase activity, acting on the CH-CH group of donors"/>
    <property type="evidence" value="ECO:0007669"/>
    <property type="project" value="InterPro"/>
</dbReference>
<dbReference type="InterPro" id="IPR009075">
    <property type="entry name" value="AcylCo_DH/oxidase_C"/>
</dbReference>
<dbReference type="Gene3D" id="2.40.110.10">
    <property type="entry name" value="Butyryl-CoA Dehydrogenase, subunit A, domain 2"/>
    <property type="match status" value="1"/>
</dbReference>
<feature type="domain" description="Acyl-CoA dehydrogenase/oxidase N-terminal" evidence="8">
    <location>
        <begin position="4"/>
        <end position="60"/>
    </location>
</feature>
<accession>A0A6J7E277</accession>
<evidence type="ECO:0000256" key="3">
    <source>
        <dbReference type="ARBA" id="ARBA00022630"/>
    </source>
</evidence>
<dbReference type="SUPFAM" id="SSF47203">
    <property type="entry name" value="Acyl-CoA dehydrogenase C-terminal domain-like"/>
    <property type="match status" value="1"/>
</dbReference>
<evidence type="ECO:0000259" key="8">
    <source>
        <dbReference type="Pfam" id="PF02771"/>
    </source>
</evidence>
<organism evidence="9">
    <name type="scientific">freshwater metagenome</name>
    <dbReference type="NCBI Taxonomy" id="449393"/>
    <lineage>
        <taxon>unclassified sequences</taxon>
        <taxon>metagenomes</taxon>
        <taxon>ecological metagenomes</taxon>
    </lineage>
</organism>
<reference evidence="9" key="1">
    <citation type="submission" date="2020-05" db="EMBL/GenBank/DDBJ databases">
        <authorList>
            <person name="Chiriac C."/>
            <person name="Salcher M."/>
            <person name="Ghai R."/>
            <person name="Kavagutti S V."/>
        </authorList>
    </citation>
    <scope>NUCLEOTIDE SEQUENCE</scope>
</reference>
<dbReference type="InterPro" id="IPR009100">
    <property type="entry name" value="AcylCoA_DH/oxidase_NM_dom_sf"/>
</dbReference>
<dbReference type="InterPro" id="IPR052161">
    <property type="entry name" value="Mycobact_Acyl-CoA_DH"/>
</dbReference>
<feature type="domain" description="Acyl-CoA dehydrogenase/oxidase C-terminal" evidence="6">
    <location>
        <begin position="170"/>
        <end position="324"/>
    </location>
</feature>
<dbReference type="Pfam" id="PF00441">
    <property type="entry name" value="Acyl-CoA_dh_1"/>
    <property type="match status" value="1"/>
</dbReference>
<dbReference type="InterPro" id="IPR037069">
    <property type="entry name" value="AcylCoA_DH/ox_N_sf"/>
</dbReference>
<evidence type="ECO:0000256" key="5">
    <source>
        <dbReference type="ARBA" id="ARBA00023002"/>
    </source>
</evidence>
<dbReference type="EMBL" id="CAFBLN010000040">
    <property type="protein sequence ID" value="CAB4873863.1"/>
    <property type="molecule type" value="Genomic_DNA"/>
</dbReference>
<dbReference type="InterPro" id="IPR036250">
    <property type="entry name" value="AcylCo_DH-like_C"/>
</dbReference>
<dbReference type="InterPro" id="IPR013786">
    <property type="entry name" value="AcylCoA_DH/ox_N"/>
</dbReference>
<keyword evidence="4" id="KW-0274">FAD</keyword>